<feature type="disulfide bond" evidence="15">
    <location>
        <begin position="512"/>
        <end position="523"/>
    </location>
</feature>
<dbReference type="InterPro" id="IPR001590">
    <property type="entry name" value="Peptidase_M12B"/>
</dbReference>
<feature type="disulfide bond" evidence="15">
    <location>
        <begin position="481"/>
        <end position="499"/>
    </location>
</feature>
<dbReference type="AlphaFoldDB" id="A0A8C2PCI0"/>
<feature type="binding site" evidence="14">
    <location>
        <position position="241"/>
    </location>
    <ligand>
        <name>Ca(2+)</name>
        <dbReference type="ChEBI" id="CHEBI:29108"/>
        <label>2</label>
    </ligand>
</feature>
<dbReference type="Gene3D" id="2.60.120.830">
    <property type="match status" value="1"/>
</dbReference>
<dbReference type="InterPro" id="IPR000884">
    <property type="entry name" value="TSP1_rpt"/>
</dbReference>
<evidence type="ECO:0000256" key="1">
    <source>
        <dbReference type="ARBA" id="ARBA00004498"/>
    </source>
</evidence>
<keyword evidence="10" id="KW-0482">Metalloprotease</keyword>
<dbReference type="GO" id="GO:0006508">
    <property type="term" value="P:proteolysis"/>
    <property type="evidence" value="ECO:0007669"/>
    <property type="project" value="UniProtKB-KW"/>
</dbReference>
<feature type="binding site" evidence="14">
    <location>
        <position position="446"/>
    </location>
    <ligand>
        <name>Ca(2+)</name>
        <dbReference type="ChEBI" id="CHEBI:29108"/>
        <label>2</label>
    </ligand>
</feature>
<evidence type="ECO:0000256" key="13">
    <source>
        <dbReference type="PIRSR" id="PIRSR613273-1"/>
    </source>
</evidence>
<dbReference type="Gene3D" id="3.40.1620.60">
    <property type="match status" value="1"/>
</dbReference>
<evidence type="ECO:0000256" key="9">
    <source>
        <dbReference type="ARBA" id="ARBA00022833"/>
    </source>
</evidence>
<feature type="binding site" evidence="14">
    <location>
        <position position="446"/>
    </location>
    <ligand>
        <name>Ca(2+)</name>
        <dbReference type="ChEBI" id="CHEBI:29108"/>
        <label>1</label>
    </ligand>
</feature>
<comment type="cofactor">
    <cofactor evidence="14">
        <name>Zn(2+)</name>
        <dbReference type="ChEBI" id="CHEBI:29105"/>
    </cofactor>
    <text evidence="14">Binds 1 zinc ion per subunit.</text>
</comment>
<evidence type="ECO:0000256" key="7">
    <source>
        <dbReference type="ARBA" id="ARBA00022737"/>
    </source>
</evidence>
<dbReference type="Ensembl" id="ENSCHIT00010020964.1">
    <property type="protein sequence ID" value="ENSCHIP00010014887.1"/>
    <property type="gene ID" value="ENSCHIG00010010816.1"/>
</dbReference>
<evidence type="ECO:0000256" key="2">
    <source>
        <dbReference type="ARBA" id="ARBA00022525"/>
    </source>
</evidence>
<feature type="binding site" evidence="14 16">
    <location>
        <position position="384"/>
    </location>
    <ligand>
        <name>Zn(2+)</name>
        <dbReference type="ChEBI" id="CHEBI:29105"/>
        <note>catalytic</note>
    </ligand>
</feature>
<keyword evidence="4" id="KW-0645">Protease</keyword>
<evidence type="ECO:0000313" key="20">
    <source>
        <dbReference type="Ensembl" id="ENSCHIP00010014887.1"/>
    </source>
</evidence>
<evidence type="ECO:0000256" key="16">
    <source>
        <dbReference type="PROSITE-ProRule" id="PRU00276"/>
    </source>
</evidence>
<feature type="signal peptide" evidence="18">
    <location>
        <begin position="1"/>
        <end position="30"/>
    </location>
</feature>
<evidence type="ECO:0000256" key="15">
    <source>
        <dbReference type="PIRSR" id="PIRSR613273-3"/>
    </source>
</evidence>
<organism evidence="20">
    <name type="scientific">Capra hircus</name>
    <name type="common">Goat</name>
    <dbReference type="NCBI Taxonomy" id="9925"/>
    <lineage>
        <taxon>Eukaryota</taxon>
        <taxon>Metazoa</taxon>
        <taxon>Chordata</taxon>
        <taxon>Craniata</taxon>
        <taxon>Vertebrata</taxon>
        <taxon>Euteleostomi</taxon>
        <taxon>Mammalia</taxon>
        <taxon>Eutheria</taxon>
        <taxon>Laurasiatheria</taxon>
        <taxon>Artiodactyla</taxon>
        <taxon>Ruminantia</taxon>
        <taxon>Pecora</taxon>
        <taxon>Bovidae</taxon>
        <taxon>Caprinae</taxon>
        <taxon>Capra</taxon>
    </lineage>
</organism>
<dbReference type="Pfam" id="PF19236">
    <property type="entry name" value="ADAMTS_CR_3"/>
    <property type="match status" value="1"/>
</dbReference>
<feature type="disulfide bond" evidence="15">
    <location>
        <begin position="401"/>
        <end position="427"/>
    </location>
</feature>
<protein>
    <submittedName>
        <fullName evidence="20">ADAM metallopeptidase with thrombospondin type 1 motif 7</fullName>
    </submittedName>
</protein>
<feature type="region of interest" description="Disordered" evidence="17">
    <location>
        <begin position="838"/>
        <end position="857"/>
    </location>
</feature>
<keyword evidence="7" id="KW-0677">Repeat</keyword>
<feature type="disulfide bond" evidence="15">
    <location>
        <begin position="343"/>
        <end position="350"/>
    </location>
</feature>
<feature type="disulfide bond" evidence="15">
    <location>
        <begin position="550"/>
        <end position="588"/>
    </location>
</feature>
<evidence type="ECO:0000256" key="3">
    <source>
        <dbReference type="ARBA" id="ARBA00022530"/>
    </source>
</evidence>
<dbReference type="PROSITE" id="PS50092">
    <property type="entry name" value="TSP1"/>
    <property type="match status" value="2"/>
</dbReference>
<keyword evidence="11 15" id="KW-1015">Disulfide bond</keyword>
<keyword evidence="14" id="KW-0106">Calcium</keyword>
<dbReference type="Pfam" id="PF00090">
    <property type="entry name" value="TSP_1"/>
    <property type="match status" value="1"/>
</dbReference>
<comment type="caution">
    <text evidence="16">Lacks conserved residue(s) required for the propagation of feature annotation.</text>
</comment>
<keyword evidence="6 18" id="KW-0732">Signal</keyword>
<dbReference type="GO" id="GO:0031012">
    <property type="term" value="C:extracellular matrix"/>
    <property type="evidence" value="ECO:0007669"/>
    <property type="project" value="TreeGrafter"/>
</dbReference>
<dbReference type="SMART" id="SM00209">
    <property type="entry name" value="TSP1"/>
    <property type="match status" value="2"/>
</dbReference>
<keyword evidence="2" id="KW-0964">Secreted</keyword>
<evidence type="ECO:0000256" key="17">
    <source>
        <dbReference type="SAM" id="MobiDB-lite"/>
    </source>
</evidence>
<dbReference type="Gene3D" id="3.40.390.10">
    <property type="entry name" value="Collagenase (Catalytic Domain)"/>
    <property type="match status" value="1"/>
</dbReference>
<dbReference type="SUPFAM" id="SSF55486">
    <property type="entry name" value="Metalloproteases ('zincins'), catalytic domain"/>
    <property type="match status" value="1"/>
</dbReference>
<feature type="disulfide bond" evidence="15">
    <location>
        <begin position="470"/>
        <end position="493"/>
    </location>
</feature>
<dbReference type="Pfam" id="PF19030">
    <property type="entry name" value="TSP1_ADAMTS"/>
    <property type="match status" value="1"/>
</dbReference>
<dbReference type="InterPro" id="IPR013273">
    <property type="entry name" value="ADAMTS/ADAMTS-like"/>
</dbReference>
<feature type="binding site" evidence="14">
    <location>
        <position position="332"/>
    </location>
    <ligand>
        <name>Ca(2+)</name>
        <dbReference type="ChEBI" id="CHEBI:29108"/>
        <label>1</label>
    </ligand>
</feature>
<evidence type="ECO:0000256" key="6">
    <source>
        <dbReference type="ARBA" id="ARBA00022729"/>
    </source>
</evidence>
<evidence type="ECO:0000256" key="14">
    <source>
        <dbReference type="PIRSR" id="PIRSR613273-2"/>
    </source>
</evidence>
<dbReference type="CDD" id="cd04273">
    <property type="entry name" value="ZnMc_ADAMTS_like"/>
    <property type="match status" value="1"/>
</dbReference>
<comment type="subcellular location">
    <subcellularLocation>
        <location evidence="1">Secreted</location>
        <location evidence="1">Extracellular space</location>
        <location evidence="1">Extracellular matrix</location>
    </subcellularLocation>
</comment>
<dbReference type="FunFam" id="3.40.1620.60:FF:000004">
    <property type="entry name" value="A disintegrin and metalloproteinase with thrombospondin motifs 12"/>
    <property type="match status" value="1"/>
</dbReference>
<dbReference type="InterPro" id="IPR002870">
    <property type="entry name" value="Peptidase_M12B_N"/>
</dbReference>
<sequence>MPSGPSPRSPAPLLRPLLLFLSVLAPGAHGSAPGHAAEGRAALDIVHPVRVDSGGSFLSYELWPRALRKRDLSARPSAPTFYELQYRGRELRFNLTTNPHLLAPGFVSETRRRGGLGRAHIRAHAPACHLLGEVQDPELEGGLAAISACDGLKGVFQLSNEDYFIEPLDGVPARPGHAQPHVVYKRQAPEKWAEPGDSRAPGTCGVKEFPELEPQREHWEQRRQRLRRRYQRSVSKEKWVETLVVADTKMVEYHGQPNVESYVLTIMNMVAGLFHDPSIGNPIHITIVRLILLEDEEEDLKISHHADNTLRSFCKWQKSINMKGDAHPLHHDTAILLTRKDLCAAMNQPCETLGLSHVAGMCQPHRSCNINEDTGLPLAFTVAHELGHSFGIQHDGSGNDCEPVGKRPFIMSPQLLYDAAPLTWSRCSREYITRFLDRGWGLCLDDSPAKDVIDFPSIPPGVLYDVGHQCRLQYGAYSAFCDDMDNVCHTLWCSVGTTCHSKLDAAVDGTSCGESKWCLNGECVPVGFQPEAVDGGWSGWSAWSLCSRSCGMGVQSAERQCTQPAPKYKGKYCVGERKRFRLCSLQACPTGRPSFRQVQCSHFDAMLYKGQLHTWVPVVNDVNPCELHCRPSNEYFAEKLRDAVVDGTPCYQGQGSRDLCINGICKNVGCDFEIDSGAVEDRCGVCHGNGSTCHTVSGTFEEAEGLGMQRQGVHCTERQAGPVDERHCDPLDRPDDRQRKCSEEPCPARWWAGEWQLCSSSCGPGGLSRRAVLCIRSVGLDEQRALEPPACEHLPRPPAETPCNRDVPCPATWAVGNWSEVSVSTGGVNSAIGLGLQGGRDGVQRTPTAGRRSGRGTGTFQVWLHPQSLRGWDVLASHSHALQRAGLYADTEQLARYLAKPWLPA</sequence>
<feature type="chain" id="PRO_5034092632" evidence="18">
    <location>
        <begin position="31"/>
        <end position="905"/>
    </location>
</feature>
<evidence type="ECO:0000259" key="19">
    <source>
        <dbReference type="PROSITE" id="PS50215"/>
    </source>
</evidence>
<evidence type="ECO:0000256" key="11">
    <source>
        <dbReference type="ARBA" id="ARBA00023157"/>
    </source>
</evidence>
<feature type="binding site" evidence="14">
    <location>
        <position position="241"/>
    </location>
    <ligand>
        <name>Ca(2+)</name>
        <dbReference type="ChEBI" id="CHEBI:29108"/>
        <label>1</label>
    </ligand>
</feature>
<proteinExistence type="predicted"/>
<reference evidence="20" key="1">
    <citation type="submission" date="2019-03" db="EMBL/GenBank/DDBJ databases">
        <title>Genome sequencing and reference-guided assembly of Black Bengal Goat (Capra hircus).</title>
        <authorList>
            <person name="Siddiki A.Z."/>
            <person name="Baten A."/>
            <person name="Billah M."/>
            <person name="Alam M.A.U."/>
            <person name="Shawrob K.S.M."/>
            <person name="Saha S."/>
            <person name="Chowdhury M."/>
            <person name="Rahman A.H."/>
            <person name="Stear M."/>
            <person name="Miah G."/>
            <person name="Das G.B."/>
            <person name="Hossain M.M."/>
            <person name="Kumkum M."/>
            <person name="Islam M.S."/>
            <person name="Mollah A.M."/>
            <person name="Ahsan A."/>
            <person name="Tusar F."/>
            <person name="Khan M.K.I."/>
        </authorList>
    </citation>
    <scope>NUCLEOTIDE SEQUENCE [LARGE SCALE GENOMIC DNA]</scope>
</reference>
<feature type="domain" description="Peptidase M12B" evidence="19">
    <location>
        <begin position="238"/>
        <end position="448"/>
    </location>
</feature>
<accession>A0A8C2PCI0</accession>
<dbReference type="GO" id="GO:0030198">
    <property type="term" value="P:extracellular matrix organization"/>
    <property type="evidence" value="ECO:0007669"/>
    <property type="project" value="InterPro"/>
</dbReference>
<feature type="disulfide bond" evidence="15">
    <location>
        <begin position="546"/>
        <end position="583"/>
    </location>
</feature>
<evidence type="ECO:0000256" key="12">
    <source>
        <dbReference type="ARBA" id="ARBA00023180"/>
    </source>
</evidence>
<dbReference type="Pfam" id="PF17771">
    <property type="entry name" value="ADAMTS_CR_2"/>
    <property type="match status" value="1"/>
</dbReference>
<dbReference type="PROSITE" id="PS50215">
    <property type="entry name" value="ADAM_MEPRO"/>
    <property type="match status" value="1"/>
</dbReference>
<name>A0A8C2PCI0_CAPHI</name>
<gene>
    <name evidence="20" type="primary">ADAMTS7</name>
</gene>
<dbReference type="FunFam" id="2.20.100.10:FF:000001">
    <property type="entry name" value="semaphorin-5A isoform X1"/>
    <property type="match status" value="1"/>
</dbReference>
<feature type="disulfide bond" evidence="15">
    <location>
        <begin position="362"/>
        <end position="443"/>
    </location>
</feature>
<evidence type="ECO:0000256" key="18">
    <source>
        <dbReference type="SAM" id="SignalP"/>
    </source>
</evidence>
<dbReference type="InterPro" id="IPR045371">
    <property type="entry name" value="ADAMTS_CR_3"/>
</dbReference>
<dbReference type="GO" id="GO:0046872">
    <property type="term" value="F:metal ion binding"/>
    <property type="evidence" value="ECO:0007669"/>
    <property type="project" value="UniProtKB-KW"/>
</dbReference>
<dbReference type="PRINTS" id="PR01857">
    <property type="entry name" value="ADAMTSFAMILY"/>
</dbReference>
<keyword evidence="12" id="KW-0325">Glycoprotein</keyword>
<feature type="binding site" evidence="14 16">
    <location>
        <position position="394"/>
    </location>
    <ligand>
        <name>Zn(2+)</name>
        <dbReference type="ChEBI" id="CHEBI:29105"/>
        <note>catalytic</note>
    </ligand>
</feature>
<dbReference type="Pfam" id="PF01562">
    <property type="entry name" value="Pep_M12B_propep"/>
    <property type="match status" value="1"/>
</dbReference>
<dbReference type="PANTHER" id="PTHR13723">
    <property type="entry name" value="ADAMTS A DISINTEGRIN AND METALLOPROTEASE WITH THROMBOSPONDIN MOTIFS PROTEASE"/>
    <property type="match status" value="1"/>
</dbReference>
<dbReference type="SUPFAM" id="SSF82895">
    <property type="entry name" value="TSP-1 type 1 repeat"/>
    <property type="match status" value="2"/>
</dbReference>
<dbReference type="Gene3D" id="2.20.100.10">
    <property type="entry name" value="Thrombospondin type-1 (TSP1) repeat"/>
    <property type="match status" value="2"/>
</dbReference>
<dbReference type="InterPro" id="IPR041645">
    <property type="entry name" value="ADAMTS_CR_2"/>
</dbReference>
<feature type="binding site" evidence="14">
    <location>
        <position position="325"/>
    </location>
    <ligand>
        <name>Ca(2+)</name>
        <dbReference type="ChEBI" id="CHEBI:29108"/>
        <label>2</label>
    </ligand>
</feature>
<feature type="disulfide bond" evidence="15">
    <location>
        <begin position="561"/>
        <end position="573"/>
    </location>
</feature>
<dbReference type="InterPro" id="IPR050439">
    <property type="entry name" value="ADAMTS_ADAMTS-like"/>
</dbReference>
<dbReference type="InterPro" id="IPR036383">
    <property type="entry name" value="TSP1_rpt_sf"/>
</dbReference>
<dbReference type="PANTHER" id="PTHR13723:SF142">
    <property type="entry name" value="A DISINTEGRIN AND METALLOPROTEINASE WITH THROMBOSPONDIN MOTIFS 7"/>
    <property type="match status" value="1"/>
</dbReference>
<dbReference type="GO" id="GO:0004222">
    <property type="term" value="F:metalloendopeptidase activity"/>
    <property type="evidence" value="ECO:0007669"/>
    <property type="project" value="InterPro"/>
</dbReference>
<dbReference type="Pfam" id="PF01421">
    <property type="entry name" value="Reprolysin"/>
    <property type="match status" value="1"/>
</dbReference>
<evidence type="ECO:0000256" key="4">
    <source>
        <dbReference type="ARBA" id="ARBA00022670"/>
    </source>
</evidence>
<reference evidence="20" key="2">
    <citation type="submission" date="2025-08" db="UniProtKB">
        <authorList>
            <consortium name="Ensembl"/>
        </authorList>
    </citation>
    <scope>IDENTIFICATION</scope>
</reference>
<dbReference type="FunFam" id="3.40.390.10:FF:000001">
    <property type="entry name" value="A disintegrin and metalloproteinase with thrombospondin motifs 1"/>
    <property type="match status" value="1"/>
</dbReference>
<feature type="active site" evidence="13 16">
    <location>
        <position position="385"/>
    </location>
</feature>
<feature type="binding site" evidence="14">
    <location>
        <position position="325"/>
    </location>
    <ligand>
        <name>Ca(2+)</name>
        <dbReference type="ChEBI" id="CHEBI:29108"/>
        <label>1</label>
    </ligand>
</feature>
<keyword evidence="8" id="KW-0378">Hydrolase</keyword>
<keyword evidence="3" id="KW-0272">Extracellular matrix</keyword>
<feature type="binding site" evidence="14 16">
    <location>
        <position position="388"/>
    </location>
    <ligand>
        <name>Zn(2+)</name>
        <dbReference type="ChEBI" id="CHEBI:29105"/>
        <note>catalytic</note>
    </ligand>
</feature>
<feature type="disulfide bond" evidence="15">
    <location>
        <begin position="488"/>
        <end position="518"/>
    </location>
</feature>
<feature type="binding site" evidence="14">
    <location>
        <position position="443"/>
    </location>
    <ligand>
        <name>Ca(2+)</name>
        <dbReference type="ChEBI" id="CHEBI:29108"/>
        <label>1</label>
    </ligand>
</feature>
<keyword evidence="5 14" id="KW-0479">Metal-binding</keyword>
<evidence type="ECO:0000256" key="8">
    <source>
        <dbReference type="ARBA" id="ARBA00022801"/>
    </source>
</evidence>
<evidence type="ECO:0000256" key="5">
    <source>
        <dbReference type="ARBA" id="ARBA00022723"/>
    </source>
</evidence>
<dbReference type="InterPro" id="IPR024079">
    <property type="entry name" value="MetalloPept_cat_dom_sf"/>
</dbReference>
<evidence type="ECO:0000256" key="10">
    <source>
        <dbReference type="ARBA" id="ARBA00023049"/>
    </source>
</evidence>
<feature type="disulfide bond" evidence="15">
    <location>
        <begin position="314"/>
        <end position="368"/>
    </location>
</feature>
<keyword evidence="9 14" id="KW-0862">Zinc</keyword>